<keyword evidence="2" id="KW-0496">Mitochondrion</keyword>
<reference evidence="3" key="1">
    <citation type="submission" date="2022-01" db="EMBL/GenBank/DDBJ databases">
        <authorList>
            <person name="King R."/>
        </authorList>
    </citation>
    <scope>NUCLEOTIDE SEQUENCE</scope>
</reference>
<gene>
    <name evidence="3" type="ORF">CHIRRI_LOCUS1861</name>
</gene>
<evidence type="ECO:0000256" key="2">
    <source>
        <dbReference type="RuleBase" id="RU363103"/>
    </source>
</evidence>
<dbReference type="PANTHER" id="PTHR12910:SF2">
    <property type="entry name" value="NADH DEHYDROGENASE [UBIQUINONE] 1 ALPHA SUBCOMPLEX SUBUNIT 12"/>
    <property type="match status" value="1"/>
</dbReference>
<dbReference type="OrthoDB" id="274641at2759"/>
<evidence type="ECO:0000313" key="3">
    <source>
        <dbReference type="EMBL" id="CAG9798885.1"/>
    </source>
</evidence>
<dbReference type="EMBL" id="OU895877">
    <property type="protein sequence ID" value="CAG9798885.1"/>
    <property type="molecule type" value="Genomic_DNA"/>
</dbReference>
<dbReference type="AlphaFoldDB" id="A0A9N9RIU9"/>
<comment type="subunit">
    <text evidence="2">Complex I is composed of 45 different subunits.</text>
</comment>
<protein>
    <recommendedName>
        <fullName evidence="2">NADH dehydrogenase [ubiquinone] 1 alpha subcomplex subunit 12</fullName>
    </recommendedName>
</protein>
<dbReference type="GO" id="GO:0006979">
    <property type="term" value="P:response to oxidative stress"/>
    <property type="evidence" value="ECO:0007669"/>
    <property type="project" value="TreeGrafter"/>
</dbReference>
<dbReference type="GO" id="GO:0045271">
    <property type="term" value="C:respiratory chain complex I"/>
    <property type="evidence" value="ECO:0007669"/>
    <property type="project" value="InterPro"/>
</dbReference>
<keyword evidence="2" id="KW-0679">Respiratory chain</keyword>
<dbReference type="InterPro" id="IPR007763">
    <property type="entry name" value="NDUFA12"/>
</dbReference>
<keyword evidence="4" id="KW-1185">Reference proteome</keyword>
<keyword evidence="2" id="KW-0472">Membrane</keyword>
<organism evidence="3 4">
    <name type="scientific">Chironomus riparius</name>
    <dbReference type="NCBI Taxonomy" id="315576"/>
    <lineage>
        <taxon>Eukaryota</taxon>
        <taxon>Metazoa</taxon>
        <taxon>Ecdysozoa</taxon>
        <taxon>Arthropoda</taxon>
        <taxon>Hexapoda</taxon>
        <taxon>Insecta</taxon>
        <taxon>Pterygota</taxon>
        <taxon>Neoptera</taxon>
        <taxon>Endopterygota</taxon>
        <taxon>Diptera</taxon>
        <taxon>Nematocera</taxon>
        <taxon>Chironomoidea</taxon>
        <taxon>Chironomidae</taxon>
        <taxon>Chironominae</taxon>
        <taxon>Chironomus</taxon>
    </lineage>
</organism>
<dbReference type="Pfam" id="PF05071">
    <property type="entry name" value="NDUFA12"/>
    <property type="match status" value="1"/>
</dbReference>
<reference evidence="3" key="2">
    <citation type="submission" date="2022-10" db="EMBL/GenBank/DDBJ databases">
        <authorList>
            <consortium name="ENA_rothamsted_submissions"/>
            <consortium name="culmorum"/>
            <person name="King R."/>
        </authorList>
    </citation>
    <scope>NUCLEOTIDE SEQUENCE</scope>
</reference>
<keyword evidence="2" id="KW-0999">Mitochondrion inner membrane</keyword>
<sequence>IFVGFVTSNNSRIYSFEFYQKKKQLNLHRNLPIMAKFFGIDKPLKFLSWIQKNGGLSPTLRKGFRMDEMKAGTLVGVDKYGNKYYEEPSHFYGRNRWVEYAEYKNLEYDGSQIPAEWFGWMHYKTDLPPNRDGNRKQYKWMADHSENLSGTTDQYFPYSTTKPKVDAWDPKKSA</sequence>
<comment type="function">
    <text evidence="2">Accessory subunit of the mitochondrial membrane respiratory chain NADH dehydrogenase (Complex I), that is believed not to be involved in catalysis. Complex I functions in the transfer of electrons from NADH to the respiratory chain. The immediate electron acceptor for the enzyme is believed to be ubiquinone.</text>
</comment>
<dbReference type="Proteomes" id="UP001153620">
    <property type="component" value="Chromosome 1"/>
</dbReference>
<evidence type="ECO:0000256" key="1">
    <source>
        <dbReference type="ARBA" id="ARBA00007355"/>
    </source>
</evidence>
<dbReference type="GO" id="GO:0005743">
    <property type="term" value="C:mitochondrial inner membrane"/>
    <property type="evidence" value="ECO:0007669"/>
    <property type="project" value="UniProtKB-SubCell"/>
</dbReference>
<keyword evidence="2" id="KW-0813">Transport</keyword>
<keyword evidence="2" id="KW-0249">Electron transport</keyword>
<comment type="similarity">
    <text evidence="1 2">Belongs to the complex I NDUFA12 subunit family.</text>
</comment>
<proteinExistence type="inferred from homology"/>
<name>A0A9N9RIU9_9DIPT</name>
<dbReference type="PANTHER" id="PTHR12910">
    <property type="entry name" value="NADH-UBIQUINONE OXIDOREDUCTASE SUBUNIT B17.2"/>
    <property type="match status" value="1"/>
</dbReference>
<accession>A0A9N9RIU9</accession>
<comment type="subcellular location">
    <subcellularLocation>
        <location evidence="2">Mitochondrion inner membrane</location>
        <topology evidence="2">Peripheral membrane protein</topology>
        <orientation evidence="2">Matrix side</orientation>
    </subcellularLocation>
</comment>
<feature type="non-terminal residue" evidence="3">
    <location>
        <position position="174"/>
    </location>
</feature>
<evidence type="ECO:0000313" key="4">
    <source>
        <dbReference type="Proteomes" id="UP001153620"/>
    </source>
</evidence>